<name>A0A7Y9X2N3_9ACTN</name>
<dbReference type="EMBL" id="JACCHK010000001">
    <property type="protein sequence ID" value="NYH44136.1"/>
    <property type="molecule type" value="Genomic_DNA"/>
</dbReference>
<evidence type="ECO:0000313" key="2">
    <source>
        <dbReference type="EMBL" id="NYH44136.1"/>
    </source>
</evidence>
<evidence type="ECO:0000313" key="3">
    <source>
        <dbReference type="Proteomes" id="UP000523545"/>
    </source>
</evidence>
<comment type="caution">
    <text evidence="2">The sequence shown here is derived from an EMBL/GenBank/DDBJ whole genome shotgun (WGS) entry which is preliminary data.</text>
</comment>
<accession>A0A7Y9X2N3</accession>
<proteinExistence type="predicted"/>
<dbReference type="Proteomes" id="UP000523545">
    <property type="component" value="Unassembled WGS sequence"/>
</dbReference>
<reference evidence="2 3" key="1">
    <citation type="submission" date="2020-07" db="EMBL/GenBank/DDBJ databases">
        <title>Sequencing the genomes of 1000 actinobacteria strains.</title>
        <authorList>
            <person name="Klenk H.-P."/>
        </authorList>
    </citation>
    <scope>NUCLEOTIDE SEQUENCE [LARGE SCALE GENOMIC DNA]</scope>
    <source>
        <strain evidence="2 3">DSM 45876</strain>
    </source>
</reference>
<dbReference type="AlphaFoldDB" id="A0A7Y9X2N3"/>
<feature type="region of interest" description="Disordered" evidence="1">
    <location>
        <begin position="1"/>
        <end position="33"/>
    </location>
</feature>
<sequence>MVEGRPHLIHRERGSVTEIHGGAELDASPRTSL</sequence>
<keyword evidence="3" id="KW-1185">Reference proteome</keyword>
<organism evidence="2 3">
    <name type="scientific">Micromonospora jinlongensis</name>
    <dbReference type="NCBI Taxonomy" id="1287877"/>
    <lineage>
        <taxon>Bacteria</taxon>
        <taxon>Bacillati</taxon>
        <taxon>Actinomycetota</taxon>
        <taxon>Actinomycetes</taxon>
        <taxon>Micromonosporales</taxon>
        <taxon>Micromonosporaceae</taxon>
        <taxon>Micromonospora</taxon>
    </lineage>
</organism>
<evidence type="ECO:0000256" key="1">
    <source>
        <dbReference type="SAM" id="MobiDB-lite"/>
    </source>
</evidence>
<protein>
    <submittedName>
        <fullName evidence="2">Uncharacterized protein</fullName>
    </submittedName>
</protein>
<feature type="compositionally biased region" description="Basic and acidic residues" evidence="1">
    <location>
        <begin position="1"/>
        <end position="15"/>
    </location>
</feature>
<gene>
    <name evidence="2" type="ORF">HNR22_003863</name>
</gene>